<dbReference type="EMBL" id="WNHJ01000998">
    <property type="protein sequence ID" value="MTV64573.1"/>
    <property type="molecule type" value="Genomic_DNA"/>
</dbReference>
<evidence type="ECO:0000313" key="2">
    <source>
        <dbReference type="Proteomes" id="UP000474228"/>
    </source>
</evidence>
<protein>
    <submittedName>
        <fullName evidence="1">Uncharacterized protein</fullName>
    </submittedName>
</protein>
<feature type="non-terminal residue" evidence="1">
    <location>
        <position position="82"/>
    </location>
</feature>
<dbReference type="Proteomes" id="UP000474228">
    <property type="component" value="Unassembled WGS sequence"/>
</dbReference>
<reference evidence="1 2" key="1">
    <citation type="submission" date="2019-11" db="EMBL/GenBank/DDBJ databases">
        <title>Growth characteristics of pneumococcus vary with the chemical composition of the capsule and with environmental conditions.</title>
        <authorList>
            <person name="Tothpal A."/>
            <person name="Desobry K."/>
            <person name="Joshi S."/>
            <person name="Wyllie A.L."/>
            <person name="Weinberger D.M."/>
        </authorList>
    </citation>
    <scope>NUCLEOTIDE SEQUENCE [LARGE SCALE GENOMIC DNA]</scope>
    <source>
        <strain evidence="2">pnumococcus22F</strain>
    </source>
</reference>
<comment type="caution">
    <text evidence="1">The sequence shown here is derived from an EMBL/GenBank/DDBJ whole genome shotgun (WGS) entry which is preliminary data.</text>
</comment>
<gene>
    <name evidence="1" type="ORF">GM539_14660</name>
</gene>
<name>A0A6G2D6Z5_STREE</name>
<sequence>ANTVLKMACKRAKMAMVLNVTAASDCFSQDLEDLDDVLREHLTSAEKPAAAVDPADQPYPQAGFDKNLPAWRALIAEGKKTA</sequence>
<evidence type="ECO:0000313" key="1">
    <source>
        <dbReference type="EMBL" id="MTV64573.1"/>
    </source>
</evidence>
<organism evidence="1 2">
    <name type="scientific">Streptococcus pneumoniae</name>
    <dbReference type="NCBI Taxonomy" id="1313"/>
    <lineage>
        <taxon>Bacteria</taxon>
        <taxon>Bacillati</taxon>
        <taxon>Bacillota</taxon>
        <taxon>Bacilli</taxon>
        <taxon>Lactobacillales</taxon>
        <taxon>Streptococcaceae</taxon>
        <taxon>Streptococcus</taxon>
    </lineage>
</organism>
<proteinExistence type="predicted"/>
<feature type="non-terminal residue" evidence="1">
    <location>
        <position position="1"/>
    </location>
</feature>
<dbReference type="AlphaFoldDB" id="A0A6G2D6Z5"/>
<accession>A0A6G2D6Z5</accession>